<name>A0A6G7YM42_9SPHN</name>
<evidence type="ECO:0000256" key="2">
    <source>
        <dbReference type="ARBA" id="ARBA00022448"/>
    </source>
</evidence>
<gene>
    <name evidence="9" type="ORF">G7077_01640</name>
</gene>
<comment type="subcellular location">
    <subcellularLocation>
        <location evidence="7">Cell inner membrane</location>
        <topology evidence="7">Multi-pass membrane protein</topology>
    </subcellularLocation>
    <subcellularLocation>
        <location evidence="1">Cell membrane</location>
        <topology evidence="1">Multi-pass membrane protein</topology>
    </subcellularLocation>
</comment>
<comment type="caution">
    <text evidence="7">Lacks conserved residue(s) required for the propagation of feature annotation.</text>
</comment>
<comment type="function">
    <text evidence="7">Part of the tripartite ATP-independent periplasmic (TRAP) transport system.</text>
</comment>
<sequence>MTGARSIAVWFGGAALLAATAFDTVAVIGRQVGLPLRGSIELIQAAVLVAGCIALILATAVDRHARVRLVVDRIGEGARATWDSLSNLLTALFLLCLLIGSGWLAIDLWNSHEISEIAHVPWLWLRLFANVSLLIVTLIAFRRAFVRETRR</sequence>
<evidence type="ECO:0000256" key="7">
    <source>
        <dbReference type="RuleBase" id="RU369079"/>
    </source>
</evidence>
<evidence type="ECO:0000256" key="4">
    <source>
        <dbReference type="ARBA" id="ARBA00022692"/>
    </source>
</evidence>
<evidence type="ECO:0000313" key="10">
    <source>
        <dbReference type="Proteomes" id="UP000503222"/>
    </source>
</evidence>
<dbReference type="EMBL" id="CP049869">
    <property type="protein sequence ID" value="QIK77808.1"/>
    <property type="molecule type" value="Genomic_DNA"/>
</dbReference>
<feature type="transmembrane region" description="Helical" evidence="7">
    <location>
        <begin position="82"/>
        <end position="103"/>
    </location>
</feature>
<evidence type="ECO:0000256" key="1">
    <source>
        <dbReference type="ARBA" id="ARBA00004651"/>
    </source>
</evidence>
<feature type="transmembrane region" description="Helical" evidence="7">
    <location>
        <begin position="123"/>
        <end position="141"/>
    </location>
</feature>
<feature type="domain" description="Tripartite ATP-independent periplasmic transporters DctQ component" evidence="8">
    <location>
        <begin position="24"/>
        <end position="145"/>
    </location>
</feature>
<evidence type="ECO:0000256" key="5">
    <source>
        <dbReference type="ARBA" id="ARBA00022989"/>
    </source>
</evidence>
<evidence type="ECO:0000313" key="9">
    <source>
        <dbReference type="EMBL" id="QIK77808.1"/>
    </source>
</evidence>
<evidence type="ECO:0000256" key="3">
    <source>
        <dbReference type="ARBA" id="ARBA00022475"/>
    </source>
</evidence>
<proteinExistence type="inferred from homology"/>
<evidence type="ECO:0000256" key="6">
    <source>
        <dbReference type="ARBA" id="ARBA00023136"/>
    </source>
</evidence>
<keyword evidence="3" id="KW-1003">Cell membrane</keyword>
<dbReference type="Pfam" id="PF04290">
    <property type="entry name" value="DctQ"/>
    <property type="match status" value="1"/>
</dbReference>
<accession>A0A6G7YM42</accession>
<organism evidence="9 10">
    <name type="scientific">Sphingomonas piscis</name>
    <dbReference type="NCBI Taxonomy" id="2714943"/>
    <lineage>
        <taxon>Bacteria</taxon>
        <taxon>Pseudomonadati</taxon>
        <taxon>Pseudomonadota</taxon>
        <taxon>Alphaproteobacteria</taxon>
        <taxon>Sphingomonadales</taxon>
        <taxon>Sphingomonadaceae</taxon>
        <taxon>Sphingomonas</taxon>
    </lineage>
</organism>
<dbReference type="AlphaFoldDB" id="A0A6G7YM42"/>
<dbReference type="GO" id="GO:0005886">
    <property type="term" value="C:plasma membrane"/>
    <property type="evidence" value="ECO:0007669"/>
    <property type="project" value="UniProtKB-SubCell"/>
</dbReference>
<dbReference type="KEGG" id="spii:G7077_01640"/>
<feature type="transmembrane region" description="Helical" evidence="7">
    <location>
        <begin position="42"/>
        <end position="61"/>
    </location>
</feature>
<dbReference type="InterPro" id="IPR055348">
    <property type="entry name" value="DctQ"/>
</dbReference>
<keyword evidence="6 7" id="KW-0472">Membrane</keyword>
<dbReference type="RefSeq" id="WP_166410203.1">
    <property type="nucleotide sequence ID" value="NZ_CP049869.1"/>
</dbReference>
<evidence type="ECO:0000259" key="8">
    <source>
        <dbReference type="Pfam" id="PF04290"/>
    </source>
</evidence>
<keyword evidence="10" id="KW-1185">Reference proteome</keyword>
<keyword evidence="2 7" id="KW-0813">Transport</keyword>
<protein>
    <recommendedName>
        <fullName evidence="7">TRAP transporter small permease protein</fullName>
    </recommendedName>
</protein>
<keyword evidence="5 7" id="KW-1133">Transmembrane helix</keyword>
<comment type="similarity">
    <text evidence="7">Belongs to the TRAP transporter small permease family.</text>
</comment>
<dbReference type="GO" id="GO:0022857">
    <property type="term" value="F:transmembrane transporter activity"/>
    <property type="evidence" value="ECO:0007669"/>
    <property type="project" value="UniProtKB-UniRule"/>
</dbReference>
<keyword evidence="4 7" id="KW-0812">Transmembrane</keyword>
<comment type="subunit">
    <text evidence="7">The complex comprises the extracytoplasmic solute receptor protein and the two transmembrane proteins.</text>
</comment>
<reference evidence="9 10" key="1">
    <citation type="submission" date="2020-03" db="EMBL/GenBank/DDBJ databases">
        <title>Sphingomonas sp. nov., isolated from fish.</title>
        <authorList>
            <person name="Hyun D.-W."/>
            <person name="Bae J.-W."/>
        </authorList>
    </citation>
    <scope>NUCLEOTIDE SEQUENCE [LARGE SCALE GENOMIC DNA]</scope>
    <source>
        <strain evidence="9 10">HDW15B</strain>
    </source>
</reference>
<keyword evidence="7" id="KW-0997">Cell inner membrane</keyword>
<dbReference type="Proteomes" id="UP000503222">
    <property type="component" value="Chromosome"/>
</dbReference>